<accession>A0ABR8GIW3</accession>
<dbReference type="InterPro" id="IPR054501">
    <property type="entry name" value="NCH2"/>
</dbReference>
<organism evidence="2 3">
    <name type="scientific">Scytonema hofmannii FACHB-248</name>
    <dbReference type="NCBI Taxonomy" id="1842502"/>
    <lineage>
        <taxon>Bacteria</taxon>
        <taxon>Bacillati</taxon>
        <taxon>Cyanobacteriota</taxon>
        <taxon>Cyanophyceae</taxon>
        <taxon>Nostocales</taxon>
        <taxon>Scytonemataceae</taxon>
        <taxon>Scytonema</taxon>
    </lineage>
</organism>
<dbReference type="RefSeq" id="WP_038296577.1">
    <property type="nucleotide sequence ID" value="NZ_JACJTA010000001.1"/>
</dbReference>
<evidence type="ECO:0000313" key="3">
    <source>
        <dbReference type="Proteomes" id="UP000660380"/>
    </source>
</evidence>
<protein>
    <submittedName>
        <fullName evidence="2">NACHT domain-containing protein</fullName>
    </submittedName>
</protein>
<dbReference type="Gene3D" id="3.40.50.300">
    <property type="entry name" value="P-loop containing nucleotide triphosphate hydrolases"/>
    <property type="match status" value="1"/>
</dbReference>
<dbReference type="Proteomes" id="UP000660380">
    <property type="component" value="Unassembled WGS sequence"/>
</dbReference>
<evidence type="ECO:0000313" key="2">
    <source>
        <dbReference type="EMBL" id="MBD2603113.1"/>
    </source>
</evidence>
<feature type="domain" description="NACHT" evidence="1">
    <location>
        <begin position="243"/>
        <end position="363"/>
    </location>
</feature>
<evidence type="ECO:0000259" key="1">
    <source>
        <dbReference type="PROSITE" id="PS50837"/>
    </source>
</evidence>
<dbReference type="EMBL" id="JACJTA010000001">
    <property type="protein sequence ID" value="MBD2603113.1"/>
    <property type="molecule type" value="Genomic_DNA"/>
</dbReference>
<dbReference type="Pfam" id="PF22727">
    <property type="entry name" value="NCH2"/>
    <property type="match status" value="1"/>
</dbReference>
<proteinExistence type="predicted"/>
<name>A0ABR8GIW3_9CYAN</name>
<dbReference type="InterPro" id="IPR027417">
    <property type="entry name" value="P-loop_NTPase"/>
</dbReference>
<gene>
    <name evidence="2" type="ORF">H6G81_00900</name>
</gene>
<dbReference type="PANTHER" id="PTHR46844">
    <property type="entry name" value="SLR5058 PROTEIN"/>
    <property type="match status" value="1"/>
</dbReference>
<dbReference type="SUPFAM" id="SSF52540">
    <property type="entry name" value="P-loop containing nucleoside triphosphate hydrolases"/>
    <property type="match status" value="2"/>
</dbReference>
<dbReference type="PANTHER" id="PTHR46844:SF1">
    <property type="entry name" value="SLR5058 PROTEIN"/>
    <property type="match status" value="1"/>
</dbReference>
<comment type="caution">
    <text evidence="2">The sequence shown here is derived from an EMBL/GenBank/DDBJ whole genome shotgun (WGS) entry which is preliminary data.</text>
</comment>
<dbReference type="PROSITE" id="PS50837">
    <property type="entry name" value="NACHT"/>
    <property type="match status" value="1"/>
</dbReference>
<sequence>MDLNESQIAKIDPLLEEVLTYARGNEEIRAIITLGADNQIKKDASNPPLDPNEFPSYQAYRQALIERRKNQLAEAVGDTVQALQNLSLKPIGGTLSRVVVVEGSANAILSSLDLPGVNHVSLDQLIALPEIAPDEAVKHFADLYINILDRPLDEKTKKLIYKASQQYIINYHKRHNKLQILGMQKPVDLDSIYTAVQCFQNYDIRKFESVEGLEELYRQAGKRGIQHKKANTEDGLKVANQQQYLMVLGAPGAGKSTLLRKIGLEALKAHQSEYQHQCIPLFIDLKQFTDKEINIHQTIVKDFFDCQLPLIEDFTTKALEQGKLLILLDGLDEVPTDNMDLAIKQIQSFVDEWKKNRFIISCRIAAYRQNFPKCSEVTIAEFNDGQIQQFIKNWFSSEVDKKVETAEKFWGLLKQQEYTATKELAQTPLLLTFLCLVYDESQDLPKNRSTLYSDALDILLRRWRAEKRIQEDRIDQELGIDLEKIMLSEIAYLGFEAEKLFFSHQEVVREIKEFLASNDNAPKHLEAEVVLDAIAIQQGILVERERDIYSFSHLTLQEYLTAKYIDDHQLIEKLVAEHLTDERWKEVFLLVAGLMRGGADKLLLLMEKEAQKYIKTRKFPNLFRTSKLQALLHWAEQITDGSEGNFKPVGKRAAAIAIAIANAYAIAIVNSNPNGYAIAYAIGIANADDIAKAKANANAKAYAIAIANAKAYAIANTYAIAIAKAKANAIAKDIAKDIANANAIAKAIDKFINLATELDQIKIFKPVNFTVLIARLKELKAQIPYNNQFQQVHRQFVDRLIQTWLNAFNLTPEMVDLSAEELQALDNYLYANYLIIQCKQAAVRVSPQTWEAIEARMLLVPTG</sequence>
<dbReference type="Pfam" id="PF05729">
    <property type="entry name" value="NACHT"/>
    <property type="match status" value="1"/>
</dbReference>
<keyword evidence="3" id="KW-1185">Reference proteome</keyword>
<dbReference type="InterPro" id="IPR007111">
    <property type="entry name" value="NACHT_NTPase"/>
</dbReference>
<reference evidence="2 3" key="1">
    <citation type="journal article" date="2020" name="ISME J.">
        <title>Comparative genomics reveals insights into cyanobacterial evolution and habitat adaptation.</title>
        <authorList>
            <person name="Chen M.Y."/>
            <person name="Teng W.K."/>
            <person name="Zhao L."/>
            <person name="Hu C.X."/>
            <person name="Zhou Y.K."/>
            <person name="Han B.P."/>
            <person name="Song L.R."/>
            <person name="Shu W.S."/>
        </authorList>
    </citation>
    <scope>NUCLEOTIDE SEQUENCE [LARGE SCALE GENOMIC DNA]</scope>
    <source>
        <strain evidence="2 3">FACHB-248</strain>
    </source>
</reference>